<protein>
    <recommendedName>
        <fullName evidence="3">Lipoprotein</fullName>
    </recommendedName>
</protein>
<proteinExistence type="predicted"/>
<dbReference type="OrthoDB" id="3831517at2"/>
<keyword evidence="2" id="KW-1185">Reference proteome</keyword>
<comment type="caution">
    <text evidence="1">The sequence shown here is derived from an EMBL/GenBank/DDBJ whole genome shotgun (WGS) entry which is preliminary data.</text>
</comment>
<name>A0A4R9BNR4_9MICO</name>
<sequence length="121" mass="13709">MNLRTAVACVSLALALTGCSSYSDLQPGYQDHLDSRDDYEQSEEYLAAEGEYYADQQVADDFTASGWRCYWDPTMNDDWHDDYMCSNGVDNDRPYLIPDDSFVEGWEIDAAAADYEATLNQ</sequence>
<evidence type="ECO:0008006" key="3">
    <source>
        <dbReference type="Google" id="ProtNLM"/>
    </source>
</evidence>
<evidence type="ECO:0000313" key="2">
    <source>
        <dbReference type="Proteomes" id="UP000298468"/>
    </source>
</evidence>
<dbReference type="AlphaFoldDB" id="A0A4R9BNR4"/>
<organism evidence="1 2">
    <name type="scientific">Cryobacterium lactosi</name>
    <dbReference type="NCBI Taxonomy" id="1259202"/>
    <lineage>
        <taxon>Bacteria</taxon>
        <taxon>Bacillati</taxon>
        <taxon>Actinomycetota</taxon>
        <taxon>Actinomycetes</taxon>
        <taxon>Micrococcales</taxon>
        <taxon>Microbacteriaceae</taxon>
        <taxon>Cryobacterium</taxon>
    </lineage>
</organism>
<evidence type="ECO:0000313" key="1">
    <source>
        <dbReference type="EMBL" id="TFD86961.1"/>
    </source>
</evidence>
<accession>A0A4R9BNR4</accession>
<gene>
    <name evidence="1" type="ORF">E3T61_13900</name>
</gene>
<dbReference type="PROSITE" id="PS51257">
    <property type="entry name" value="PROKAR_LIPOPROTEIN"/>
    <property type="match status" value="1"/>
</dbReference>
<dbReference type="Proteomes" id="UP000298468">
    <property type="component" value="Unassembled WGS sequence"/>
</dbReference>
<dbReference type="EMBL" id="SOHM01000031">
    <property type="protein sequence ID" value="TFD86961.1"/>
    <property type="molecule type" value="Genomic_DNA"/>
</dbReference>
<dbReference type="RefSeq" id="WP_134641443.1">
    <property type="nucleotide sequence ID" value="NZ_SOHM01000031.1"/>
</dbReference>
<reference evidence="1 2" key="1">
    <citation type="submission" date="2019-03" db="EMBL/GenBank/DDBJ databases">
        <title>Genomics of glacier-inhabiting Cryobacterium strains.</title>
        <authorList>
            <person name="Liu Q."/>
            <person name="Xin Y.-H."/>
        </authorList>
    </citation>
    <scope>NUCLEOTIDE SEQUENCE [LARGE SCALE GENOMIC DNA]</scope>
    <source>
        <strain evidence="1 2">Sr59</strain>
    </source>
</reference>